<sequence>MDKDINNNELNNNELNNNQINSNNNLNENTGINKDNNDNNTSDNINYTVIQDVEYTTNDDLKFNEVNTSSWQEEEKKKKNKKNKGKGSAKSYIAIALICSILGGAIGTGVTYGAMRSTIQSAIKEAKTKTNNSGTTTNINPISSMNIPEVVAKVSPAVVGVSTTSVSTNVFGFDMGEQEGIGSGFIFSDDGYVLTNYHVVKNASQVKVIFSTGKEVSAKVVNYQEDADLAVVKITDDVEMPGKVELGDSDSLQAGEQVIAIGNPLGKEYLGSVTTGIISAVNRGVALTEGGEKMNLIQTDTAINPGNSGGPLINSQGEVIGINTAKIGSTGVEGIGFAIPINDATEKLDALVKQKIKFGIAVRNITEDLSKQYNLPVGIYIQSIEDFSIAQKGGLQPGDVITKIGKKNVKTVEELNKEKEAYSDGDSIPIEFVRKGQTMQATLVVE</sequence>
<accession>A0A927W7B1</accession>
<evidence type="ECO:0000313" key="7">
    <source>
        <dbReference type="Proteomes" id="UP000768462"/>
    </source>
</evidence>
<dbReference type="PANTHER" id="PTHR43343:SF3">
    <property type="entry name" value="PROTEASE DO-LIKE 8, CHLOROPLASTIC"/>
    <property type="match status" value="1"/>
</dbReference>
<keyword evidence="2" id="KW-0378">Hydrolase</keyword>
<dbReference type="GO" id="GO:0006508">
    <property type="term" value="P:proteolysis"/>
    <property type="evidence" value="ECO:0007669"/>
    <property type="project" value="UniProtKB-KW"/>
</dbReference>
<keyword evidence="4" id="KW-0812">Transmembrane</keyword>
<dbReference type="InterPro" id="IPR009003">
    <property type="entry name" value="Peptidase_S1_PA"/>
</dbReference>
<evidence type="ECO:0000313" key="6">
    <source>
        <dbReference type="EMBL" id="MBE6060261.1"/>
    </source>
</evidence>
<protein>
    <submittedName>
        <fullName evidence="6">Trypsin-like serine protease</fullName>
    </submittedName>
</protein>
<evidence type="ECO:0000256" key="3">
    <source>
        <dbReference type="SAM" id="MobiDB-lite"/>
    </source>
</evidence>
<feature type="domain" description="PDZ" evidence="5">
    <location>
        <begin position="338"/>
        <end position="436"/>
    </location>
</feature>
<dbReference type="PANTHER" id="PTHR43343">
    <property type="entry name" value="PEPTIDASE S12"/>
    <property type="match status" value="1"/>
</dbReference>
<gene>
    <name evidence="6" type="ORF">E7215_08825</name>
</gene>
<dbReference type="PRINTS" id="PR00834">
    <property type="entry name" value="PROTEASES2C"/>
</dbReference>
<evidence type="ECO:0000256" key="4">
    <source>
        <dbReference type="SAM" id="Phobius"/>
    </source>
</evidence>
<evidence type="ECO:0000259" key="5">
    <source>
        <dbReference type="PROSITE" id="PS50106"/>
    </source>
</evidence>
<keyword evidence="1 6" id="KW-0645">Protease</keyword>
<dbReference type="Pfam" id="PF13180">
    <property type="entry name" value="PDZ_2"/>
    <property type="match status" value="1"/>
</dbReference>
<dbReference type="Gene3D" id="2.30.42.10">
    <property type="match status" value="1"/>
</dbReference>
<dbReference type="Pfam" id="PF13365">
    <property type="entry name" value="Trypsin_2"/>
    <property type="match status" value="1"/>
</dbReference>
<organism evidence="6 7">
    <name type="scientific">Clostridium sulfidigenes</name>
    <dbReference type="NCBI Taxonomy" id="318464"/>
    <lineage>
        <taxon>Bacteria</taxon>
        <taxon>Bacillati</taxon>
        <taxon>Bacillota</taxon>
        <taxon>Clostridia</taxon>
        <taxon>Eubacteriales</taxon>
        <taxon>Clostridiaceae</taxon>
        <taxon>Clostridium</taxon>
    </lineage>
</organism>
<keyword evidence="4" id="KW-0472">Membrane</keyword>
<dbReference type="EMBL" id="SVCM01000097">
    <property type="protein sequence ID" value="MBE6060261.1"/>
    <property type="molecule type" value="Genomic_DNA"/>
</dbReference>
<dbReference type="SUPFAM" id="SSF50494">
    <property type="entry name" value="Trypsin-like serine proteases"/>
    <property type="match status" value="1"/>
</dbReference>
<evidence type="ECO:0000256" key="2">
    <source>
        <dbReference type="ARBA" id="ARBA00022801"/>
    </source>
</evidence>
<dbReference type="SMART" id="SM00228">
    <property type="entry name" value="PDZ"/>
    <property type="match status" value="1"/>
</dbReference>
<dbReference type="AlphaFoldDB" id="A0A927W7B1"/>
<evidence type="ECO:0000256" key="1">
    <source>
        <dbReference type="ARBA" id="ARBA00022670"/>
    </source>
</evidence>
<dbReference type="InterPro" id="IPR001478">
    <property type="entry name" value="PDZ"/>
</dbReference>
<keyword evidence="4" id="KW-1133">Transmembrane helix</keyword>
<dbReference type="Gene3D" id="2.40.10.120">
    <property type="match status" value="1"/>
</dbReference>
<dbReference type="GO" id="GO:0004252">
    <property type="term" value="F:serine-type endopeptidase activity"/>
    <property type="evidence" value="ECO:0007669"/>
    <property type="project" value="InterPro"/>
</dbReference>
<dbReference type="InterPro" id="IPR036034">
    <property type="entry name" value="PDZ_sf"/>
</dbReference>
<proteinExistence type="predicted"/>
<dbReference type="Proteomes" id="UP000768462">
    <property type="component" value="Unassembled WGS sequence"/>
</dbReference>
<feature type="region of interest" description="Disordered" evidence="3">
    <location>
        <begin position="1"/>
        <end position="44"/>
    </location>
</feature>
<name>A0A927W7B1_9CLOT</name>
<dbReference type="PROSITE" id="PS50106">
    <property type="entry name" value="PDZ"/>
    <property type="match status" value="1"/>
</dbReference>
<dbReference type="SUPFAM" id="SSF50156">
    <property type="entry name" value="PDZ domain-like"/>
    <property type="match status" value="1"/>
</dbReference>
<comment type="caution">
    <text evidence="6">The sequence shown here is derived from an EMBL/GenBank/DDBJ whole genome shotgun (WGS) entry which is preliminary data.</text>
</comment>
<dbReference type="InterPro" id="IPR001940">
    <property type="entry name" value="Peptidase_S1C"/>
</dbReference>
<feature type="transmembrane region" description="Helical" evidence="4">
    <location>
        <begin position="92"/>
        <end position="115"/>
    </location>
</feature>
<dbReference type="InterPro" id="IPR051201">
    <property type="entry name" value="Chloro_Bact_Ser_Proteases"/>
</dbReference>
<feature type="compositionally biased region" description="Low complexity" evidence="3">
    <location>
        <begin position="7"/>
        <end position="44"/>
    </location>
</feature>
<reference evidence="6" key="1">
    <citation type="submission" date="2019-04" db="EMBL/GenBank/DDBJ databases">
        <title>Evolution of Biomass-Degrading Anaerobic Consortia Revealed by Metagenomics.</title>
        <authorList>
            <person name="Peng X."/>
        </authorList>
    </citation>
    <scope>NUCLEOTIDE SEQUENCE</scope>
    <source>
        <strain evidence="6">SIG254</strain>
    </source>
</reference>